<evidence type="ECO:0000259" key="3">
    <source>
        <dbReference type="Pfam" id="PF00496"/>
    </source>
</evidence>
<dbReference type="OrthoDB" id="233597at2157"/>
<feature type="domain" description="Solute-binding protein family 5" evidence="3">
    <location>
        <begin position="256"/>
        <end position="615"/>
    </location>
</feature>
<dbReference type="SUPFAM" id="SSF53850">
    <property type="entry name" value="Periplasmic binding protein-like II"/>
    <property type="match status" value="2"/>
</dbReference>
<dbReference type="AlphaFoldDB" id="A0A8T4GFY7"/>
<sequence>MAEGIRRREALAGIGVAAASAGCIGRVRNIVGRDRSSQLVLEILVLPTDSDPVGIRIARSLSEHLNAVGIGTRIETVATTEIRRETLINHDFDLYVGQYKEAEPFDPDALYGLLHSRFTAEAGWQNPFGLTEVAVDDLLEEQRTVPNEDRGESVAELQRRVCDLQPFTVVAFPDALSAVRTETFTGWDTERPVSLGGLLSLEQADSEESDDPPTLQLATTDERITTNWNPIAAEHRRHGTFTSLLYDRLAETHGDEVVPWLARDWERVDEETFRVTLRDSTWHDGTPITASDVAFTYAFLRDTSMGGTETAVPAPQFRGRSATVVDSTVVDDVTVDLSIENVNRAVAERALQIPVLPEHVWSELTDPATVAGFEFDEGTTEALVSNNEDPVGSGPMRFVDSTAEASVSFERNPDHFLVRGDEPHATAVETEAETSDGDGGSDSIEDSGGSSPNPTEGIPDVYHGKPVFDRLEIEVVGSDVAAVQLVGDGFADGTASKLGPDAVPRIGREADATLISGPSAAFYHVGYNTRQAPLSNFQFRQILASLVDKATLVDDAFTGYARPAASVLNASPEWVPDDLTWTDGHDPVHPFYRGDGEDGGLDTERVRQALRDAGYWFNERGELVTRS</sequence>
<dbReference type="Gene3D" id="3.10.105.10">
    <property type="entry name" value="Dipeptide-binding Protein, Domain 3"/>
    <property type="match status" value="2"/>
</dbReference>
<dbReference type="PROSITE" id="PS51257">
    <property type="entry name" value="PROKAR_LIPOPROTEIN"/>
    <property type="match status" value="1"/>
</dbReference>
<dbReference type="PANTHER" id="PTHR30290:SF64">
    <property type="entry name" value="ABC TRANSPORTER PERIPLASMIC BINDING PROTEIN"/>
    <property type="match status" value="1"/>
</dbReference>
<dbReference type="PANTHER" id="PTHR30290">
    <property type="entry name" value="PERIPLASMIC BINDING COMPONENT OF ABC TRANSPORTER"/>
    <property type="match status" value="1"/>
</dbReference>
<protein>
    <submittedName>
        <fullName evidence="4">Peptide/nickel transport system substrate-binding protein</fullName>
    </submittedName>
</protein>
<dbReference type="RefSeq" id="WP_209484819.1">
    <property type="nucleotide sequence ID" value="NZ_JAGGKQ010000009.1"/>
</dbReference>
<proteinExistence type="predicted"/>
<dbReference type="InterPro" id="IPR000914">
    <property type="entry name" value="SBP_5_dom"/>
</dbReference>
<feature type="region of interest" description="Disordered" evidence="2">
    <location>
        <begin position="428"/>
        <end position="463"/>
    </location>
</feature>
<reference evidence="4" key="1">
    <citation type="submission" date="2021-03" db="EMBL/GenBank/DDBJ databases">
        <title>Genomic Encyclopedia of Type Strains, Phase IV (KMG-IV): sequencing the most valuable type-strain genomes for metagenomic binning, comparative biology and taxonomic classification.</title>
        <authorList>
            <person name="Goeker M."/>
        </authorList>
    </citation>
    <scope>NUCLEOTIDE SEQUENCE</scope>
    <source>
        <strain evidence="4">DSM 23564</strain>
    </source>
</reference>
<dbReference type="EMBL" id="JAGGKQ010000009">
    <property type="protein sequence ID" value="MBP1922560.1"/>
    <property type="molecule type" value="Genomic_DNA"/>
</dbReference>
<dbReference type="Gene3D" id="3.40.190.10">
    <property type="entry name" value="Periplasmic binding protein-like II"/>
    <property type="match status" value="2"/>
</dbReference>
<evidence type="ECO:0000313" key="4">
    <source>
        <dbReference type="EMBL" id="MBP1922560.1"/>
    </source>
</evidence>
<dbReference type="Gene3D" id="3.90.76.10">
    <property type="entry name" value="Dipeptide-binding Protein, Domain 1"/>
    <property type="match status" value="1"/>
</dbReference>
<evidence type="ECO:0000256" key="2">
    <source>
        <dbReference type="SAM" id="MobiDB-lite"/>
    </source>
</evidence>
<dbReference type="InterPro" id="IPR039424">
    <property type="entry name" value="SBP_5"/>
</dbReference>
<organism evidence="4 5">
    <name type="scientific">Halorubrum alkaliphilum</name>
    <dbReference type="NCBI Taxonomy" id="261290"/>
    <lineage>
        <taxon>Archaea</taxon>
        <taxon>Methanobacteriati</taxon>
        <taxon>Methanobacteriota</taxon>
        <taxon>Stenosarchaea group</taxon>
        <taxon>Halobacteria</taxon>
        <taxon>Halobacteriales</taxon>
        <taxon>Haloferacaceae</taxon>
        <taxon>Halorubrum</taxon>
    </lineage>
</organism>
<evidence type="ECO:0000256" key="1">
    <source>
        <dbReference type="ARBA" id="ARBA00022729"/>
    </source>
</evidence>
<name>A0A8T4GFY7_9EURY</name>
<keyword evidence="1" id="KW-0732">Signal</keyword>
<dbReference type="GO" id="GO:1904680">
    <property type="term" value="F:peptide transmembrane transporter activity"/>
    <property type="evidence" value="ECO:0007669"/>
    <property type="project" value="TreeGrafter"/>
</dbReference>
<dbReference type="GO" id="GO:0015833">
    <property type="term" value="P:peptide transport"/>
    <property type="evidence" value="ECO:0007669"/>
    <property type="project" value="TreeGrafter"/>
</dbReference>
<dbReference type="Pfam" id="PF00496">
    <property type="entry name" value="SBP_bac_5"/>
    <property type="match status" value="1"/>
</dbReference>
<accession>A0A8T4GFY7</accession>
<gene>
    <name evidence="4" type="ORF">J2751_001570</name>
</gene>
<keyword evidence="5" id="KW-1185">Reference proteome</keyword>
<comment type="caution">
    <text evidence="4">The sequence shown here is derived from an EMBL/GenBank/DDBJ whole genome shotgun (WGS) entry which is preliminary data.</text>
</comment>
<dbReference type="Proteomes" id="UP000823588">
    <property type="component" value="Unassembled WGS sequence"/>
</dbReference>
<evidence type="ECO:0000313" key="5">
    <source>
        <dbReference type="Proteomes" id="UP000823588"/>
    </source>
</evidence>